<sequence>MQGLWFSMDGLPGEEIGKETGLKGTFGLLWLNGLPSHGFRFAVTLLILRCDSNNGERCCVFLRARQEITALSTNSSL</sequence>
<keyword evidence="2" id="KW-1185">Reference proteome</keyword>
<dbReference type="EMBL" id="RCHU02000018">
    <property type="protein sequence ID" value="KAL3566318.1"/>
    <property type="molecule type" value="Genomic_DNA"/>
</dbReference>
<reference evidence="1 2" key="1">
    <citation type="journal article" date="2024" name="Plant Biotechnol. J.">
        <title>Genome and CRISPR/Cas9 system of a widespread forest tree (Populus alba) in the world.</title>
        <authorList>
            <person name="Liu Y.J."/>
            <person name="Jiang P.F."/>
            <person name="Han X.M."/>
            <person name="Li X.Y."/>
            <person name="Wang H.M."/>
            <person name="Wang Y.J."/>
            <person name="Wang X.X."/>
            <person name="Zeng Q.Y."/>
        </authorList>
    </citation>
    <scope>NUCLEOTIDE SEQUENCE [LARGE SCALE GENOMIC DNA]</scope>
    <source>
        <strain evidence="2">cv. PAL-ZL1</strain>
    </source>
</reference>
<dbReference type="Proteomes" id="UP000309997">
    <property type="component" value="Unassembled WGS sequence"/>
</dbReference>
<proteinExistence type="predicted"/>
<comment type="caution">
    <text evidence="1">The sequence shown here is derived from an EMBL/GenBank/DDBJ whole genome shotgun (WGS) entry which is preliminary data.</text>
</comment>
<evidence type="ECO:0000313" key="2">
    <source>
        <dbReference type="Proteomes" id="UP000309997"/>
    </source>
</evidence>
<accession>A0ACC4AJF9</accession>
<evidence type="ECO:0000313" key="1">
    <source>
        <dbReference type="EMBL" id="KAL3566318.1"/>
    </source>
</evidence>
<organism evidence="1 2">
    <name type="scientific">Populus alba</name>
    <name type="common">White poplar</name>
    <dbReference type="NCBI Taxonomy" id="43335"/>
    <lineage>
        <taxon>Eukaryota</taxon>
        <taxon>Viridiplantae</taxon>
        <taxon>Streptophyta</taxon>
        <taxon>Embryophyta</taxon>
        <taxon>Tracheophyta</taxon>
        <taxon>Spermatophyta</taxon>
        <taxon>Magnoliopsida</taxon>
        <taxon>eudicotyledons</taxon>
        <taxon>Gunneridae</taxon>
        <taxon>Pentapetalae</taxon>
        <taxon>rosids</taxon>
        <taxon>fabids</taxon>
        <taxon>Malpighiales</taxon>
        <taxon>Salicaceae</taxon>
        <taxon>Saliceae</taxon>
        <taxon>Populus</taxon>
    </lineage>
</organism>
<gene>
    <name evidence="1" type="ORF">D5086_031733</name>
</gene>
<name>A0ACC4AJF9_POPAL</name>
<protein>
    <submittedName>
        <fullName evidence="1">Uncharacterized protein</fullName>
    </submittedName>
</protein>